<evidence type="ECO:0000259" key="1">
    <source>
        <dbReference type="Pfam" id="PF00296"/>
    </source>
</evidence>
<feature type="domain" description="Luciferase-like" evidence="1">
    <location>
        <begin position="17"/>
        <end position="307"/>
    </location>
</feature>
<dbReference type="CDD" id="cd01097">
    <property type="entry name" value="Tetrahydromethanopterin_reductase"/>
    <property type="match status" value="1"/>
</dbReference>
<gene>
    <name evidence="2" type="ORF">UFOPK3423_01331</name>
</gene>
<organism evidence="2">
    <name type="scientific">freshwater metagenome</name>
    <dbReference type="NCBI Taxonomy" id="449393"/>
    <lineage>
        <taxon>unclassified sequences</taxon>
        <taxon>metagenomes</taxon>
        <taxon>ecological metagenomes</taxon>
    </lineage>
</organism>
<dbReference type="InterPro" id="IPR050564">
    <property type="entry name" value="F420-G6PD/mer"/>
</dbReference>
<sequence>MVSSTVPRRGICVFAASIEAMAAAAADAERAGFDSVWTSELYNRSATITVAALALATSQITLGTGILYGVGRSPLMLAAEARDLDELSHGRFILGIGNGTRRMISDWHGLDGESPAGRIEELVPLVRDVWNLDAAPVKHDGRFYHLHISSLGDLAAGSQRQIPIYTAAVNPRMIESAGRVADGLLGHTLFNPAYIEEVVRPALAKGAEHAERDPQDLRLATYTLAACSADEEQARREAAAMIAFYGSVKSYGAIFEHSGFGAEAQQIREAFAARDLKGMVGAVSDAMVDELSVAGTPAQVAEKLRRFDGIVDEVVMTVPSFQISPERVAENLALITAHCAPGS</sequence>
<dbReference type="PANTHER" id="PTHR43244:SF2">
    <property type="entry name" value="CONSERVED HYPOTHETICAL ALANINE AND PROLINE-RICH PROTEIN"/>
    <property type="match status" value="1"/>
</dbReference>
<dbReference type="PANTHER" id="PTHR43244">
    <property type="match status" value="1"/>
</dbReference>
<protein>
    <submittedName>
        <fullName evidence="2">Unannotated protein</fullName>
    </submittedName>
</protein>
<dbReference type="InterPro" id="IPR036661">
    <property type="entry name" value="Luciferase-like_sf"/>
</dbReference>
<dbReference type="InterPro" id="IPR011251">
    <property type="entry name" value="Luciferase-like_dom"/>
</dbReference>
<dbReference type="Pfam" id="PF00296">
    <property type="entry name" value="Bac_luciferase"/>
    <property type="match status" value="1"/>
</dbReference>
<dbReference type="SUPFAM" id="SSF51679">
    <property type="entry name" value="Bacterial luciferase-like"/>
    <property type="match status" value="1"/>
</dbReference>
<name>A0A6J7EGJ6_9ZZZZ</name>
<proteinExistence type="predicted"/>
<accession>A0A6J7EGJ6</accession>
<dbReference type="Gene3D" id="3.20.20.30">
    <property type="entry name" value="Luciferase-like domain"/>
    <property type="match status" value="1"/>
</dbReference>
<dbReference type="EMBL" id="CAFBLQ010000171">
    <property type="protein sequence ID" value="CAB4880808.1"/>
    <property type="molecule type" value="Genomic_DNA"/>
</dbReference>
<evidence type="ECO:0000313" key="2">
    <source>
        <dbReference type="EMBL" id="CAB4880808.1"/>
    </source>
</evidence>
<dbReference type="GO" id="GO:0016705">
    <property type="term" value="F:oxidoreductase activity, acting on paired donors, with incorporation or reduction of molecular oxygen"/>
    <property type="evidence" value="ECO:0007669"/>
    <property type="project" value="InterPro"/>
</dbReference>
<dbReference type="AlphaFoldDB" id="A0A6J7EGJ6"/>
<reference evidence="2" key="1">
    <citation type="submission" date="2020-05" db="EMBL/GenBank/DDBJ databases">
        <authorList>
            <person name="Chiriac C."/>
            <person name="Salcher M."/>
            <person name="Ghai R."/>
            <person name="Kavagutti S V."/>
        </authorList>
    </citation>
    <scope>NUCLEOTIDE SEQUENCE</scope>
</reference>